<dbReference type="PANTHER" id="PTHR48081">
    <property type="entry name" value="AB HYDROLASE SUPERFAMILY PROTEIN C4A8.06C"/>
    <property type="match status" value="1"/>
</dbReference>
<evidence type="ECO:0000313" key="4">
    <source>
        <dbReference type="Proteomes" id="UP000178129"/>
    </source>
</evidence>
<dbReference type="InterPro" id="IPR029058">
    <property type="entry name" value="AB_hydrolase_fold"/>
</dbReference>
<evidence type="ECO:0000256" key="1">
    <source>
        <dbReference type="ARBA" id="ARBA00022801"/>
    </source>
</evidence>
<dbReference type="PANTHER" id="PTHR48081:SF8">
    <property type="entry name" value="ALPHA_BETA HYDROLASE FOLD-3 DOMAIN-CONTAINING PROTEIN-RELATED"/>
    <property type="match status" value="1"/>
</dbReference>
<reference evidence="4" key="1">
    <citation type="submission" date="2016-03" db="EMBL/GenBank/DDBJ databases">
        <authorList>
            <person name="Ploux O."/>
        </authorList>
    </citation>
    <scope>NUCLEOTIDE SEQUENCE [LARGE SCALE GENOMIC DNA]</scope>
    <source>
        <strain evidence="4">UK7</strain>
    </source>
</reference>
<keyword evidence="1" id="KW-0378">Hydrolase</keyword>
<dbReference type="EMBL" id="FJUW01000002">
    <property type="protein sequence ID" value="CZS88596.1"/>
    <property type="molecule type" value="Genomic_DNA"/>
</dbReference>
<dbReference type="InParanoid" id="A0A1E1JRU4"/>
<dbReference type="InterPro" id="IPR050300">
    <property type="entry name" value="GDXG_lipolytic_enzyme"/>
</dbReference>
<protein>
    <submittedName>
        <fullName evidence="3">Related to lipase/esterase</fullName>
    </submittedName>
</protein>
<dbReference type="SUPFAM" id="SSF53474">
    <property type="entry name" value="alpha/beta-Hydrolases"/>
    <property type="match status" value="1"/>
</dbReference>
<gene>
    <name evidence="3" type="ORF">RCO7_04429</name>
</gene>
<dbReference type="GO" id="GO:0016787">
    <property type="term" value="F:hydrolase activity"/>
    <property type="evidence" value="ECO:0007669"/>
    <property type="project" value="UniProtKB-KW"/>
</dbReference>
<proteinExistence type="predicted"/>
<dbReference type="Pfam" id="PF07859">
    <property type="entry name" value="Abhydrolase_3"/>
    <property type="match status" value="1"/>
</dbReference>
<dbReference type="AlphaFoldDB" id="A0A1E1JRU4"/>
<evidence type="ECO:0000313" key="3">
    <source>
        <dbReference type="EMBL" id="CZS88596.1"/>
    </source>
</evidence>
<name>A0A1E1JRU4_9HELO</name>
<keyword evidence="4" id="KW-1185">Reference proteome</keyword>
<accession>A0A1E1JRU4</accession>
<sequence>MAHLNAPPFDPAVEAVLAAFPKETEPYDYAKIKQQRQAMEPLCNPAILHMDPEVLHEEVTIQGPDDQIALTILKPKQGTDGTNPVFYWIHGGALVLGNRYFFLGATFGLVKEFNAVVVSVEYRLAPEHPAPAQIDDCYAGLEWTFRNATKLGFDPAKITVMGGSAGGCLAAGITLAARDRKGPPIFALHLTDPMLDDRCTSVSVKQFMYDGGYTGSQNIVAWDAVLPGKRGSKDVSVYVAPARAEHLSGLPPTYISVGSAEPFRDEAVAFASKMWQCGGTAELHVWPGAWHGSTALVPTADISVTAAKTGMEWLRRVLK</sequence>
<dbReference type="Gene3D" id="3.40.50.1820">
    <property type="entry name" value="alpha/beta hydrolase"/>
    <property type="match status" value="1"/>
</dbReference>
<evidence type="ECO:0000259" key="2">
    <source>
        <dbReference type="Pfam" id="PF07859"/>
    </source>
</evidence>
<feature type="domain" description="Alpha/beta hydrolase fold-3" evidence="2">
    <location>
        <begin position="87"/>
        <end position="292"/>
    </location>
</feature>
<dbReference type="STRING" id="914237.A0A1E1JRU4"/>
<dbReference type="Proteomes" id="UP000178129">
    <property type="component" value="Unassembled WGS sequence"/>
</dbReference>
<comment type="caution">
    <text evidence="3">The sequence shown here is derived from an EMBL/GenBank/DDBJ whole genome shotgun (WGS) entry which is preliminary data.</text>
</comment>
<organism evidence="3 4">
    <name type="scientific">Rhynchosporium graminicola</name>
    <dbReference type="NCBI Taxonomy" id="2792576"/>
    <lineage>
        <taxon>Eukaryota</taxon>
        <taxon>Fungi</taxon>
        <taxon>Dikarya</taxon>
        <taxon>Ascomycota</taxon>
        <taxon>Pezizomycotina</taxon>
        <taxon>Leotiomycetes</taxon>
        <taxon>Helotiales</taxon>
        <taxon>Ploettnerulaceae</taxon>
        <taxon>Rhynchosporium</taxon>
    </lineage>
</organism>
<dbReference type="InterPro" id="IPR013094">
    <property type="entry name" value="AB_hydrolase_3"/>
</dbReference>